<dbReference type="Proteomes" id="UP001470230">
    <property type="component" value="Unassembled WGS sequence"/>
</dbReference>
<organism evidence="1 2">
    <name type="scientific">Tritrichomonas musculus</name>
    <dbReference type="NCBI Taxonomy" id="1915356"/>
    <lineage>
        <taxon>Eukaryota</taxon>
        <taxon>Metamonada</taxon>
        <taxon>Parabasalia</taxon>
        <taxon>Tritrichomonadida</taxon>
        <taxon>Tritrichomonadidae</taxon>
        <taxon>Tritrichomonas</taxon>
    </lineage>
</organism>
<dbReference type="EMBL" id="JAPFFF010000067">
    <property type="protein sequence ID" value="KAK8836185.1"/>
    <property type="molecule type" value="Genomic_DNA"/>
</dbReference>
<dbReference type="Gene3D" id="3.30.450.30">
    <property type="entry name" value="Dynein light chain 2a, cytoplasmic"/>
    <property type="match status" value="1"/>
</dbReference>
<sequence length="124" mass="13987">MSWNAFLPPVEQVSTGSAIIAKTGAHCGHKGSWNATPAEEVNFSNILKTPYKYIGKALTYNRKKYIIVRASNEMILAVKPYERIMFKQFKSVFVCAHFSTDNGQYPELVSRKIDNVITLLENSL</sequence>
<gene>
    <name evidence="1" type="ORF">M9Y10_039817</name>
</gene>
<accession>A0ABR2GQG3</accession>
<comment type="caution">
    <text evidence="1">The sequence shown here is derived from an EMBL/GenBank/DDBJ whole genome shotgun (WGS) entry which is preliminary data.</text>
</comment>
<dbReference type="InterPro" id="IPR048278">
    <property type="entry name" value="PFN"/>
</dbReference>
<reference evidence="1 2" key="1">
    <citation type="submission" date="2024-04" db="EMBL/GenBank/DDBJ databases">
        <title>Tritrichomonas musculus Genome.</title>
        <authorList>
            <person name="Alves-Ferreira E."/>
            <person name="Grigg M."/>
            <person name="Lorenzi H."/>
            <person name="Galac M."/>
        </authorList>
    </citation>
    <scope>NUCLEOTIDE SEQUENCE [LARGE SCALE GENOMIC DNA]</scope>
    <source>
        <strain evidence="1 2">EAF2021</strain>
    </source>
</reference>
<proteinExistence type="predicted"/>
<evidence type="ECO:0000313" key="2">
    <source>
        <dbReference type="Proteomes" id="UP001470230"/>
    </source>
</evidence>
<evidence type="ECO:0000313" key="1">
    <source>
        <dbReference type="EMBL" id="KAK8836185.1"/>
    </source>
</evidence>
<dbReference type="InterPro" id="IPR036140">
    <property type="entry name" value="PFN_sf"/>
</dbReference>
<protein>
    <recommendedName>
        <fullName evidence="3">Profilin</fullName>
    </recommendedName>
</protein>
<dbReference type="Pfam" id="PF00235">
    <property type="entry name" value="Profilin"/>
    <property type="match status" value="1"/>
</dbReference>
<name>A0ABR2GQG3_9EUKA</name>
<keyword evidence="2" id="KW-1185">Reference proteome</keyword>
<dbReference type="SUPFAM" id="SSF55770">
    <property type="entry name" value="Profilin (actin-binding protein)"/>
    <property type="match status" value="1"/>
</dbReference>
<evidence type="ECO:0008006" key="3">
    <source>
        <dbReference type="Google" id="ProtNLM"/>
    </source>
</evidence>